<evidence type="ECO:0000256" key="2">
    <source>
        <dbReference type="ARBA" id="ARBA00022692"/>
    </source>
</evidence>
<feature type="transmembrane region" description="Helical" evidence="5">
    <location>
        <begin position="12"/>
        <end position="33"/>
    </location>
</feature>
<accession>A0A0F3H3C3</accession>
<evidence type="ECO:0000256" key="4">
    <source>
        <dbReference type="ARBA" id="ARBA00023136"/>
    </source>
</evidence>
<dbReference type="EMBL" id="LACI01000175">
    <property type="protein sequence ID" value="KJU87423.1"/>
    <property type="molecule type" value="Genomic_DNA"/>
</dbReference>
<feature type="transmembrane region" description="Helical" evidence="5">
    <location>
        <begin position="456"/>
        <end position="475"/>
    </location>
</feature>
<sequence>MTKPTQLSLRYLPLSSLTLFYVIALTFLAFNVSFKIYTLFYGGFYTWSLQNKIVLVFRLGYVLWIMACLYVIRFHEKIKYLLFVFAFSFVFFGFPPYYIQNQVFDYILALLTLSMFIISMKPGMRNKINRHLMFFVLCFFCLSASSLLMLPLGHIAELAGSFSFESFMLQIFGALPHNYLFCLLEINRFALIVLFTIILSVVSGSGENYKYIFLGLFTGSLFAAIMGLLEYGGIVSLVLVKRDTLFPGIFTSFFLNRGWYSQFVTIVVPYILLGFFSKNRTTAKIVVLFIFLIIFEISLILAEARAGWVTYPLVLFLCWMFFYCFKGDAYRKIRIGVMIKVALSVPITIILSLLLIFYVIIPTNTATKSGSDNAAKAAILKQASRIVTPDSRADIWRQSITIIKEKPIMGMGFETFAFYGKIFSDIPQSPFKQKHGTSTEDTPHNMYLELLVNNGVIGLILWILIVAYTLLILIVDLSKNRNLLNAPVIVSIICFHIYNVFQEFASLPVVWILVFINISYTMTIQNAVLSSHLRKMWANILKISVIIVVLSSIHYISNTSLKFLKHKYNYTMPKDNTYSGFYDYTDRRWFSKEGSIYLSGKGIVEFSFFCDHPDVHKKPVTLYIYVDNTLVDEITFLTAGTKNWTYPIDGQNRHHFKFIVSRTYNPFIYGIQTDNRIMGIAVSSAMQIKKRE</sequence>
<dbReference type="PANTHER" id="PTHR37422">
    <property type="entry name" value="TEICHURONIC ACID BIOSYNTHESIS PROTEIN TUAE"/>
    <property type="match status" value="1"/>
</dbReference>
<dbReference type="InterPro" id="IPR051533">
    <property type="entry name" value="WaaL-like"/>
</dbReference>
<name>A0A0F3H3C3_9BACT</name>
<feature type="transmembrane region" description="Helical" evidence="5">
    <location>
        <begin position="337"/>
        <end position="361"/>
    </location>
</feature>
<dbReference type="Proteomes" id="UP000033423">
    <property type="component" value="Unassembled WGS sequence"/>
</dbReference>
<keyword evidence="8" id="KW-1185">Reference proteome</keyword>
<feature type="transmembrane region" description="Helical" evidence="5">
    <location>
        <begin position="283"/>
        <end position="302"/>
    </location>
</feature>
<feature type="transmembrane region" description="Helical" evidence="5">
    <location>
        <begin position="132"/>
        <end position="156"/>
    </location>
</feature>
<reference evidence="7 8" key="1">
    <citation type="submission" date="2015-02" db="EMBL/GenBank/DDBJ databases">
        <title>Single-cell genomics of uncultivated deep-branching MTB reveals a conserved set of magnetosome genes.</title>
        <authorList>
            <person name="Kolinko S."/>
            <person name="Richter M."/>
            <person name="Glockner F.O."/>
            <person name="Brachmann A."/>
            <person name="Schuler D."/>
        </authorList>
    </citation>
    <scope>NUCLEOTIDE SEQUENCE [LARGE SCALE GENOMIC DNA]</scope>
    <source>
        <strain evidence="7">TM-1</strain>
    </source>
</reference>
<evidence type="ECO:0000259" key="6">
    <source>
        <dbReference type="Pfam" id="PF04932"/>
    </source>
</evidence>
<feature type="transmembrane region" description="Helical" evidence="5">
    <location>
        <begin position="259"/>
        <end position="276"/>
    </location>
</feature>
<dbReference type="Pfam" id="PF04932">
    <property type="entry name" value="Wzy_C"/>
    <property type="match status" value="1"/>
</dbReference>
<keyword evidence="3 5" id="KW-1133">Transmembrane helix</keyword>
<dbReference type="InterPro" id="IPR007016">
    <property type="entry name" value="O-antigen_ligase-rel_domated"/>
</dbReference>
<feature type="transmembrane region" description="Helical" evidence="5">
    <location>
        <begin position="79"/>
        <end position="97"/>
    </location>
</feature>
<organism evidence="7 8">
    <name type="scientific">Candidatus Magnetobacterium bavaricum</name>
    <dbReference type="NCBI Taxonomy" id="29290"/>
    <lineage>
        <taxon>Bacteria</taxon>
        <taxon>Pseudomonadati</taxon>
        <taxon>Nitrospirota</taxon>
        <taxon>Thermodesulfovibrionia</taxon>
        <taxon>Thermodesulfovibrionales</taxon>
        <taxon>Candidatus Magnetobacteriaceae</taxon>
        <taxon>Candidatus Magnetobacterium</taxon>
    </lineage>
</organism>
<feature type="transmembrane region" description="Helical" evidence="5">
    <location>
        <begin position="504"/>
        <end position="524"/>
    </location>
</feature>
<proteinExistence type="predicted"/>
<keyword evidence="4 5" id="KW-0472">Membrane</keyword>
<evidence type="ECO:0000256" key="5">
    <source>
        <dbReference type="SAM" id="Phobius"/>
    </source>
</evidence>
<feature type="transmembrane region" description="Helical" evidence="5">
    <location>
        <begin position="176"/>
        <end position="199"/>
    </location>
</feature>
<comment type="subcellular location">
    <subcellularLocation>
        <location evidence="1">Membrane</location>
        <topology evidence="1">Multi-pass membrane protein</topology>
    </subcellularLocation>
</comment>
<feature type="transmembrane region" description="Helical" evidence="5">
    <location>
        <begin position="482"/>
        <end position="498"/>
    </location>
</feature>
<dbReference type="PANTHER" id="PTHR37422:SF13">
    <property type="entry name" value="LIPOPOLYSACCHARIDE BIOSYNTHESIS PROTEIN PA4999-RELATED"/>
    <property type="match status" value="1"/>
</dbReference>
<feature type="transmembrane region" description="Helical" evidence="5">
    <location>
        <begin position="211"/>
        <end position="239"/>
    </location>
</feature>
<comment type="caution">
    <text evidence="7">The sequence shown here is derived from an EMBL/GenBank/DDBJ whole genome shotgun (WGS) entry which is preliminary data.</text>
</comment>
<feature type="transmembrane region" description="Helical" evidence="5">
    <location>
        <begin position="308"/>
        <end position="325"/>
    </location>
</feature>
<feature type="transmembrane region" description="Helical" evidence="5">
    <location>
        <begin position="53"/>
        <end position="72"/>
    </location>
</feature>
<feature type="transmembrane region" description="Helical" evidence="5">
    <location>
        <begin position="536"/>
        <end position="556"/>
    </location>
</feature>
<evidence type="ECO:0000313" key="8">
    <source>
        <dbReference type="Proteomes" id="UP000033423"/>
    </source>
</evidence>
<feature type="transmembrane region" description="Helical" evidence="5">
    <location>
        <begin position="103"/>
        <end position="120"/>
    </location>
</feature>
<feature type="domain" description="O-antigen ligase-related" evidence="6">
    <location>
        <begin position="291"/>
        <end position="463"/>
    </location>
</feature>
<evidence type="ECO:0000313" key="7">
    <source>
        <dbReference type="EMBL" id="KJU87423.1"/>
    </source>
</evidence>
<gene>
    <name evidence="7" type="ORF">MBAV_000382</name>
</gene>
<keyword evidence="2 5" id="KW-0812">Transmembrane</keyword>
<evidence type="ECO:0000256" key="3">
    <source>
        <dbReference type="ARBA" id="ARBA00022989"/>
    </source>
</evidence>
<protein>
    <submittedName>
        <fullName evidence="7">O-antigen polymerase</fullName>
    </submittedName>
</protein>
<dbReference type="AlphaFoldDB" id="A0A0F3H3C3"/>
<evidence type="ECO:0000256" key="1">
    <source>
        <dbReference type="ARBA" id="ARBA00004141"/>
    </source>
</evidence>
<dbReference type="GO" id="GO:0016020">
    <property type="term" value="C:membrane"/>
    <property type="evidence" value="ECO:0007669"/>
    <property type="project" value="UniProtKB-SubCell"/>
</dbReference>